<name>A0AAJ4R9W5_9EURY</name>
<proteinExistence type="predicted"/>
<dbReference type="AlphaFoldDB" id="A0AAJ4R9W5"/>
<protein>
    <submittedName>
        <fullName evidence="1">Uncharacterized protein</fullName>
    </submittedName>
</protein>
<dbReference type="RefSeq" id="WP_075936907.1">
    <property type="nucleotide sequence ID" value="NZ_BDJH01000002.1"/>
</dbReference>
<sequence length="89" mass="9918">MSTAEADDITAEYYETDEERVLTFDRDGRTAAIAQNIEGYAMLKVRPTPEGDELERYYGFDIALDHAGELLGVEPHHLPIPDDAADMGM</sequence>
<dbReference type="Pfam" id="PF23423">
    <property type="entry name" value="DUF7111"/>
    <property type="match status" value="1"/>
</dbReference>
<dbReference type="Proteomes" id="UP000270581">
    <property type="component" value="Unassembled WGS sequence"/>
</dbReference>
<reference evidence="1 2" key="1">
    <citation type="submission" date="2018-11" db="EMBL/GenBank/DDBJ databases">
        <title>Genome sequences of Natronomonas sp. CBA1133.</title>
        <authorList>
            <person name="Roh S.W."/>
            <person name="Cha I.-T."/>
        </authorList>
    </citation>
    <scope>NUCLEOTIDE SEQUENCE [LARGE SCALE GENOMIC DNA]</scope>
    <source>
        <strain evidence="1 2">CBA1133</strain>
    </source>
</reference>
<evidence type="ECO:0000313" key="2">
    <source>
        <dbReference type="Proteomes" id="UP000270581"/>
    </source>
</evidence>
<accession>A0AAJ4R9W5</accession>
<dbReference type="InterPro" id="IPR055535">
    <property type="entry name" value="DUF7111"/>
</dbReference>
<comment type="caution">
    <text evidence="1">The sequence shown here is derived from an EMBL/GenBank/DDBJ whole genome shotgun (WGS) entry which is preliminary data.</text>
</comment>
<organism evidence="1 2">
    <name type="scientific">Halosegnis longus</name>
    <dbReference type="NCBI Taxonomy" id="2216012"/>
    <lineage>
        <taxon>Archaea</taxon>
        <taxon>Methanobacteriati</taxon>
        <taxon>Methanobacteriota</taxon>
        <taxon>Stenosarchaea group</taxon>
        <taxon>Halobacteria</taxon>
        <taxon>Halobacteriales</taxon>
        <taxon>Natronomonadaceae</taxon>
        <taxon>Halosegnis</taxon>
    </lineage>
</organism>
<gene>
    <name evidence="1" type="ORF">Nmn1133_09325</name>
</gene>
<keyword evidence="2" id="KW-1185">Reference proteome</keyword>
<evidence type="ECO:0000313" key="1">
    <source>
        <dbReference type="EMBL" id="RNJ26861.1"/>
    </source>
</evidence>
<dbReference type="EMBL" id="RJJC01000001">
    <property type="protein sequence ID" value="RNJ26861.1"/>
    <property type="molecule type" value="Genomic_DNA"/>
</dbReference>